<dbReference type="EMBL" id="CP061800">
    <property type="protein sequence ID" value="QTA86846.1"/>
    <property type="molecule type" value="Genomic_DNA"/>
</dbReference>
<dbReference type="InterPro" id="IPR019613">
    <property type="entry name" value="DUF4198"/>
</dbReference>
<dbReference type="Proteomes" id="UP000663722">
    <property type="component" value="Chromosome"/>
</dbReference>
<keyword evidence="2" id="KW-1185">Reference proteome</keyword>
<dbReference type="KEGG" id="dmm:dnm_028700"/>
<evidence type="ECO:0000313" key="2">
    <source>
        <dbReference type="Proteomes" id="UP000663722"/>
    </source>
</evidence>
<evidence type="ECO:0000313" key="1">
    <source>
        <dbReference type="EMBL" id="QTA86846.1"/>
    </source>
</evidence>
<dbReference type="Pfam" id="PF10670">
    <property type="entry name" value="DUF4198"/>
    <property type="match status" value="1"/>
</dbReference>
<reference evidence="1" key="1">
    <citation type="journal article" date="2021" name="Microb. Physiol.">
        <title>Proteogenomic Insights into the Physiology of Marine, Sulfate-Reducing, Filamentous Desulfonema limicola and Desulfonema magnum.</title>
        <authorList>
            <person name="Schnaars V."/>
            <person name="Wohlbrand L."/>
            <person name="Scheve S."/>
            <person name="Hinrichs C."/>
            <person name="Reinhardt R."/>
            <person name="Rabus R."/>
        </authorList>
    </citation>
    <scope>NUCLEOTIDE SEQUENCE</scope>
    <source>
        <strain evidence="1">4be13</strain>
    </source>
</reference>
<protein>
    <submittedName>
        <fullName evidence="1">DUF4198</fullName>
    </submittedName>
</protein>
<sequence length="258" mass="28986">MKKTIFSMTLIVFALLTVAPGFAHYGMVIPSDSMVMQGENKTVNMKLSFSHPFELIGMELEKPAAFGVMANGKKEDLLGTLKNAKIMDHTAWEADYKIKRPGIYMFYMEPKPYWEPAEDCFIVHYTKTVVTAFGDDEGWDAEIGLKTEIVPLSKPFGLYAGNIFQGIVKLDGKPVPYAEVEVEYYNADGKSEAPTDYMVTQTIKADQNGIFTYASPKAGWWGFAALNTSDNKIKHDGEDKDVEIGAVIWVEFQDWKMK</sequence>
<name>A0A975GMF4_9BACT</name>
<gene>
    <name evidence="1" type="ORF">dnm_028700</name>
</gene>
<accession>A0A975GMF4</accession>
<dbReference type="AlphaFoldDB" id="A0A975GMF4"/>
<proteinExistence type="predicted"/>
<organism evidence="1 2">
    <name type="scientific">Desulfonema magnum</name>
    <dbReference type="NCBI Taxonomy" id="45655"/>
    <lineage>
        <taxon>Bacteria</taxon>
        <taxon>Pseudomonadati</taxon>
        <taxon>Thermodesulfobacteriota</taxon>
        <taxon>Desulfobacteria</taxon>
        <taxon>Desulfobacterales</taxon>
        <taxon>Desulfococcaceae</taxon>
        <taxon>Desulfonema</taxon>
    </lineage>
</organism>